<evidence type="ECO:0000313" key="2">
    <source>
        <dbReference type="Proteomes" id="UP000005019"/>
    </source>
</evidence>
<dbReference type="STRING" id="1000565.METUNv1_03552"/>
<accession>F5RGW1</accession>
<dbReference type="InterPro" id="IPR002514">
    <property type="entry name" value="Transposase_8"/>
</dbReference>
<dbReference type="Gene3D" id="1.10.10.60">
    <property type="entry name" value="Homeodomain-like"/>
    <property type="match status" value="1"/>
</dbReference>
<dbReference type="SUPFAM" id="SSF46689">
    <property type="entry name" value="Homeodomain-like"/>
    <property type="match status" value="1"/>
</dbReference>
<dbReference type="InterPro" id="IPR009057">
    <property type="entry name" value="Homeodomain-like_sf"/>
</dbReference>
<sequence>MEVWMETKKSQQRFTEEFKVEAVKQVTEKGFAVAEVVVRLGVSAHSLYSWIKPATTTQRAGRGLLFRRRFRTVNANRQTIFQVEELLTVHSISLRRPAAHIDSTPQLSQGSLSI</sequence>
<dbReference type="Proteomes" id="UP000005019">
    <property type="component" value="Unassembled WGS sequence"/>
</dbReference>
<protein>
    <recommendedName>
        <fullName evidence="3">Transposase</fullName>
    </recommendedName>
</protein>
<dbReference type="GO" id="GO:0003677">
    <property type="term" value="F:DNA binding"/>
    <property type="evidence" value="ECO:0007669"/>
    <property type="project" value="InterPro"/>
</dbReference>
<dbReference type="AlphaFoldDB" id="F5RGW1"/>
<dbReference type="PROSITE" id="PS50096">
    <property type="entry name" value="IQ"/>
    <property type="match status" value="1"/>
</dbReference>
<gene>
    <name evidence="1" type="ORF">METUNv1_03552</name>
</gene>
<dbReference type="Pfam" id="PF01527">
    <property type="entry name" value="HTH_Tnp_1"/>
    <property type="match status" value="1"/>
</dbReference>
<evidence type="ECO:0000313" key="1">
    <source>
        <dbReference type="EMBL" id="EGK70165.1"/>
    </source>
</evidence>
<proteinExistence type="predicted"/>
<reference evidence="1 2" key="1">
    <citation type="journal article" date="2011" name="J. Bacteriol.">
        <title>Genome sequence of Methyloversatilis universalis FAM5T, a methylotrophic representative of the order Rhodocyclales.</title>
        <authorList>
            <person name="Kittichotirat W."/>
            <person name="Good N.M."/>
            <person name="Hall R."/>
            <person name="Bringel F."/>
            <person name="Lajus A."/>
            <person name="Medigue C."/>
            <person name="Smalley N.E."/>
            <person name="Beck D."/>
            <person name="Bumgarner R."/>
            <person name="Vuilleumier S."/>
            <person name="Kalyuzhnaya M.G."/>
        </authorList>
    </citation>
    <scope>NUCLEOTIDE SEQUENCE [LARGE SCALE GENOMIC DNA]</scope>
    <source>
        <strain evidence="2">ATCC BAA-1314 / JCM 13912 / FAM5</strain>
    </source>
</reference>
<dbReference type="EMBL" id="AFHG01000058">
    <property type="protein sequence ID" value="EGK70165.1"/>
    <property type="molecule type" value="Genomic_DNA"/>
</dbReference>
<keyword evidence="2" id="KW-1185">Reference proteome</keyword>
<evidence type="ECO:0008006" key="3">
    <source>
        <dbReference type="Google" id="ProtNLM"/>
    </source>
</evidence>
<dbReference type="GO" id="GO:0006313">
    <property type="term" value="P:DNA transposition"/>
    <property type="evidence" value="ECO:0007669"/>
    <property type="project" value="InterPro"/>
</dbReference>
<organism evidence="1 2">
    <name type="scientific">Methyloversatilis universalis (strain ATCC BAA-1314 / DSM 25237 / JCM 13912 / CCUG 52030 / FAM5)</name>
    <dbReference type="NCBI Taxonomy" id="1000565"/>
    <lineage>
        <taxon>Bacteria</taxon>
        <taxon>Pseudomonadati</taxon>
        <taxon>Pseudomonadota</taxon>
        <taxon>Betaproteobacteria</taxon>
        <taxon>Nitrosomonadales</taxon>
        <taxon>Sterolibacteriaceae</taxon>
        <taxon>Methyloversatilis</taxon>
    </lineage>
</organism>
<dbReference type="eggNOG" id="COG2963">
    <property type="taxonomic scope" value="Bacteria"/>
</dbReference>
<dbReference type="GO" id="GO:0004803">
    <property type="term" value="F:transposase activity"/>
    <property type="evidence" value="ECO:0007669"/>
    <property type="project" value="InterPro"/>
</dbReference>
<comment type="caution">
    <text evidence="1">The sequence shown here is derived from an EMBL/GenBank/DDBJ whole genome shotgun (WGS) entry which is preliminary data.</text>
</comment>
<name>F5RGW1_METUF</name>